<feature type="compositionally biased region" description="Basic and acidic residues" evidence="1">
    <location>
        <begin position="1"/>
        <end position="40"/>
    </location>
</feature>
<name>B9RTB4_RICCO</name>
<organism evidence="2 3">
    <name type="scientific">Ricinus communis</name>
    <name type="common">Castor bean</name>
    <dbReference type="NCBI Taxonomy" id="3988"/>
    <lineage>
        <taxon>Eukaryota</taxon>
        <taxon>Viridiplantae</taxon>
        <taxon>Streptophyta</taxon>
        <taxon>Embryophyta</taxon>
        <taxon>Tracheophyta</taxon>
        <taxon>Spermatophyta</taxon>
        <taxon>Magnoliopsida</taxon>
        <taxon>eudicotyledons</taxon>
        <taxon>Gunneridae</taxon>
        <taxon>Pentapetalae</taxon>
        <taxon>rosids</taxon>
        <taxon>fabids</taxon>
        <taxon>Malpighiales</taxon>
        <taxon>Euphorbiaceae</taxon>
        <taxon>Acalyphoideae</taxon>
        <taxon>Acalypheae</taxon>
        <taxon>Ricinus</taxon>
    </lineage>
</organism>
<dbReference type="InParanoid" id="B9RTB4"/>
<evidence type="ECO:0000313" key="3">
    <source>
        <dbReference type="Proteomes" id="UP000008311"/>
    </source>
</evidence>
<accession>B9RTB4</accession>
<protein>
    <submittedName>
        <fullName evidence="2">Uncharacterized protein</fullName>
    </submittedName>
</protein>
<proteinExistence type="predicted"/>
<sequence>MDYHASKGLSEKSPSKVREKQRKEQEEELKGSQGEFRKTDNALNQRAPPPPPAVSDSHLELLLSILYTLLALHRKLPF</sequence>
<dbReference type="AlphaFoldDB" id="B9RTB4"/>
<reference evidence="3" key="1">
    <citation type="journal article" date="2010" name="Nat. Biotechnol.">
        <title>Draft genome sequence of the oilseed species Ricinus communis.</title>
        <authorList>
            <person name="Chan A.P."/>
            <person name="Crabtree J."/>
            <person name="Zhao Q."/>
            <person name="Lorenzi H."/>
            <person name="Orvis J."/>
            <person name="Puiu D."/>
            <person name="Melake-Berhan A."/>
            <person name="Jones K.M."/>
            <person name="Redman J."/>
            <person name="Chen G."/>
            <person name="Cahoon E.B."/>
            <person name="Gedil M."/>
            <person name="Stanke M."/>
            <person name="Haas B.J."/>
            <person name="Wortman J.R."/>
            <person name="Fraser-Liggett C.M."/>
            <person name="Ravel J."/>
            <person name="Rabinowicz P.D."/>
        </authorList>
    </citation>
    <scope>NUCLEOTIDE SEQUENCE [LARGE SCALE GENOMIC DNA]</scope>
    <source>
        <strain evidence="3">cv. Hale</strain>
    </source>
</reference>
<gene>
    <name evidence="2" type="ORF">RCOM_0682890</name>
</gene>
<dbReference type="EMBL" id="EQ973812">
    <property type="protein sequence ID" value="EEF45597.1"/>
    <property type="molecule type" value="Genomic_DNA"/>
</dbReference>
<evidence type="ECO:0000256" key="1">
    <source>
        <dbReference type="SAM" id="MobiDB-lite"/>
    </source>
</evidence>
<feature type="region of interest" description="Disordered" evidence="1">
    <location>
        <begin position="1"/>
        <end position="55"/>
    </location>
</feature>
<keyword evidence="3" id="KW-1185">Reference proteome</keyword>
<dbReference type="Proteomes" id="UP000008311">
    <property type="component" value="Unassembled WGS sequence"/>
</dbReference>
<evidence type="ECO:0000313" key="2">
    <source>
        <dbReference type="EMBL" id="EEF45597.1"/>
    </source>
</evidence>